<evidence type="ECO:0000256" key="2">
    <source>
        <dbReference type="ARBA" id="ARBA00023125"/>
    </source>
</evidence>
<evidence type="ECO:0000259" key="5">
    <source>
        <dbReference type="PROSITE" id="PS50932"/>
    </source>
</evidence>
<keyword evidence="2 6" id="KW-0238">DNA-binding</keyword>
<dbReference type="EMBL" id="JACXWY010000001">
    <property type="protein sequence ID" value="MBD3844336.1"/>
    <property type="molecule type" value="Genomic_DNA"/>
</dbReference>
<dbReference type="InterPro" id="IPR000843">
    <property type="entry name" value="HTH_LacI"/>
</dbReference>
<dbReference type="GO" id="GO:0003700">
    <property type="term" value="F:DNA-binding transcription factor activity"/>
    <property type="evidence" value="ECO:0007669"/>
    <property type="project" value="TreeGrafter"/>
</dbReference>
<evidence type="ECO:0000313" key="7">
    <source>
        <dbReference type="Proteomes" id="UP000619295"/>
    </source>
</evidence>
<dbReference type="Proteomes" id="UP000619295">
    <property type="component" value="Unassembled WGS sequence"/>
</dbReference>
<dbReference type="RefSeq" id="WP_191123126.1">
    <property type="nucleotide sequence ID" value="NZ_JACXWY010000001.1"/>
</dbReference>
<keyword evidence="3" id="KW-0804">Transcription</keyword>
<keyword evidence="7" id="KW-1185">Reference proteome</keyword>
<accession>A0A927E7F8</accession>
<dbReference type="SUPFAM" id="SSF53822">
    <property type="entry name" value="Periplasmic binding protein-like I"/>
    <property type="match status" value="1"/>
</dbReference>
<dbReference type="AlphaFoldDB" id="A0A927E7F8"/>
<keyword evidence="1" id="KW-0805">Transcription regulation</keyword>
<dbReference type="Gene3D" id="3.40.50.2300">
    <property type="match status" value="2"/>
</dbReference>
<feature type="region of interest" description="Disordered" evidence="4">
    <location>
        <begin position="336"/>
        <end position="363"/>
    </location>
</feature>
<feature type="compositionally biased region" description="Basic and acidic residues" evidence="4">
    <location>
        <begin position="341"/>
        <end position="354"/>
    </location>
</feature>
<dbReference type="PROSITE" id="PS50932">
    <property type="entry name" value="HTH_LACI_2"/>
    <property type="match status" value="1"/>
</dbReference>
<proteinExistence type="predicted"/>
<dbReference type="SUPFAM" id="SSF47413">
    <property type="entry name" value="lambda repressor-like DNA-binding domains"/>
    <property type="match status" value="1"/>
</dbReference>
<dbReference type="SMART" id="SM00354">
    <property type="entry name" value="HTH_LACI"/>
    <property type="match status" value="1"/>
</dbReference>
<name>A0A927E7F8_9HYPH</name>
<dbReference type="Pfam" id="PF13377">
    <property type="entry name" value="Peripla_BP_3"/>
    <property type="match status" value="1"/>
</dbReference>
<evidence type="ECO:0000313" key="6">
    <source>
        <dbReference type="EMBL" id="MBD3844336.1"/>
    </source>
</evidence>
<dbReference type="PANTHER" id="PTHR30146:SF138">
    <property type="entry name" value="TRANSCRIPTIONAL REGULATORY PROTEIN"/>
    <property type="match status" value="1"/>
</dbReference>
<dbReference type="InterPro" id="IPR010982">
    <property type="entry name" value="Lambda_DNA-bd_dom_sf"/>
</dbReference>
<feature type="domain" description="HTH lacI-type" evidence="5">
    <location>
        <begin position="6"/>
        <end position="60"/>
    </location>
</feature>
<protein>
    <submittedName>
        <fullName evidence="6">LacI family DNA-binding transcriptional regulator</fullName>
    </submittedName>
</protein>
<comment type="caution">
    <text evidence="6">The sequence shown here is derived from an EMBL/GenBank/DDBJ whole genome shotgun (WGS) entry which is preliminary data.</text>
</comment>
<organism evidence="6 7">
    <name type="scientific">Bosea spartocytisi</name>
    <dbReference type="NCBI Taxonomy" id="2773451"/>
    <lineage>
        <taxon>Bacteria</taxon>
        <taxon>Pseudomonadati</taxon>
        <taxon>Pseudomonadota</taxon>
        <taxon>Alphaproteobacteria</taxon>
        <taxon>Hyphomicrobiales</taxon>
        <taxon>Boseaceae</taxon>
        <taxon>Bosea</taxon>
    </lineage>
</organism>
<evidence type="ECO:0000256" key="1">
    <source>
        <dbReference type="ARBA" id="ARBA00023015"/>
    </source>
</evidence>
<evidence type="ECO:0000256" key="3">
    <source>
        <dbReference type="ARBA" id="ARBA00023163"/>
    </source>
</evidence>
<reference evidence="6" key="1">
    <citation type="submission" date="2020-09" db="EMBL/GenBank/DDBJ databases">
        <title>Bosea spartocytisi sp. nov. a root nodule endophyte of Spartocytisus supranubius in the high mountain ecosystem fo the Teide National Park (Canary Islands, Spain).</title>
        <authorList>
            <person name="Pulido-Suarez L."/>
            <person name="Peix A."/>
            <person name="Igual J.M."/>
            <person name="Socas-Perez N."/>
            <person name="Velazquez E."/>
            <person name="Flores-Felix J.D."/>
            <person name="Leon-Barrios M."/>
        </authorList>
    </citation>
    <scope>NUCLEOTIDE SEQUENCE</scope>
    <source>
        <strain evidence="6">SSUT16</strain>
    </source>
</reference>
<dbReference type="GO" id="GO:0000976">
    <property type="term" value="F:transcription cis-regulatory region binding"/>
    <property type="evidence" value="ECO:0007669"/>
    <property type="project" value="TreeGrafter"/>
</dbReference>
<gene>
    <name evidence="6" type="ORF">IED13_01400</name>
</gene>
<dbReference type="CDD" id="cd06267">
    <property type="entry name" value="PBP1_LacI_sugar_binding-like"/>
    <property type="match status" value="1"/>
</dbReference>
<evidence type="ECO:0000256" key="4">
    <source>
        <dbReference type="SAM" id="MobiDB-lite"/>
    </source>
</evidence>
<sequence length="363" mass="38814">MDDRRITIRDVAARAGVSIATVSNVFSGNKPVNADLRERVLKAADELAYQVDRAASQLRSGQAKVVGVLVPDLDDVFFTSLVSQIEVMAQADGYDILVASSRDDTGLEQSRLRTLLAWRPSGLIVVPCSDAMPRGLAGEIGRLPMAFADRVPPEGSAVDTVAIDNREAGEIAARHLLGLGHRDIVIAASSLAISPIRERVRGACELIRRAAGVEATVVELGSVAERGAELFRHWLERHARPSAVIALTNVTTLSALSALARLRIDVPDPVSVIGFDDYPWMSARKTGLTAIRQPVAEIAAAAWQRLRARMAGDEALPQTIVLQTSLQVRDSVRDLSPGAAGERDALDAAPRTEEAAAAPKAIH</sequence>
<dbReference type="CDD" id="cd01392">
    <property type="entry name" value="HTH_LacI"/>
    <property type="match status" value="1"/>
</dbReference>
<dbReference type="Gene3D" id="1.10.260.40">
    <property type="entry name" value="lambda repressor-like DNA-binding domains"/>
    <property type="match status" value="1"/>
</dbReference>
<dbReference type="Pfam" id="PF00356">
    <property type="entry name" value="LacI"/>
    <property type="match status" value="1"/>
</dbReference>
<dbReference type="InterPro" id="IPR028082">
    <property type="entry name" value="Peripla_BP_I"/>
</dbReference>
<dbReference type="InterPro" id="IPR046335">
    <property type="entry name" value="LacI/GalR-like_sensor"/>
</dbReference>
<dbReference type="PANTHER" id="PTHR30146">
    <property type="entry name" value="LACI-RELATED TRANSCRIPTIONAL REPRESSOR"/>
    <property type="match status" value="1"/>
</dbReference>